<dbReference type="Proteomes" id="UP001149074">
    <property type="component" value="Unassembled WGS sequence"/>
</dbReference>
<evidence type="ECO:0000313" key="1">
    <source>
        <dbReference type="EMBL" id="KAJ5110870.1"/>
    </source>
</evidence>
<gene>
    <name evidence="1" type="ORF">N7532_001405</name>
</gene>
<accession>A0A9W9G3A8</accession>
<comment type="caution">
    <text evidence="1">The sequence shown here is derived from an EMBL/GenBank/DDBJ whole genome shotgun (WGS) entry which is preliminary data.</text>
</comment>
<dbReference type="GeneID" id="81352878"/>
<dbReference type="RefSeq" id="XP_056478940.1">
    <property type="nucleotide sequence ID" value="XM_056613899.1"/>
</dbReference>
<reference evidence="1" key="2">
    <citation type="journal article" date="2023" name="IMA Fungus">
        <title>Comparative genomic study of the Penicillium genus elucidates a diverse pangenome and 15 lateral gene transfer events.</title>
        <authorList>
            <person name="Petersen C."/>
            <person name="Sorensen T."/>
            <person name="Nielsen M.R."/>
            <person name="Sondergaard T.E."/>
            <person name="Sorensen J.L."/>
            <person name="Fitzpatrick D.A."/>
            <person name="Frisvad J.C."/>
            <person name="Nielsen K.L."/>
        </authorList>
    </citation>
    <scope>NUCLEOTIDE SEQUENCE</scope>
    <source>
        <strain evidence="1">IBT 30761</strain>
    </source>
</reference>
<reference evidence="1" key="1">
    <citation type="submission" date="2022-11" db="EMBL/GenBank/DDBJ databases">
        <authorList>
            <person name="Petersen C."/>
        </authorList>
    </citation>
    <scope>NUCLEOTIDE SEQUENCE</scope>
    <source>
        <strain evidence="1">IBT 30761</strain>
    </source>
</reference>
<dbReference type="EMBL" id="JAPQKI010000002">
    <property type="protein sequence ID" value="KAJ5110870.1"/>
    <property type="molecule type" value="Genomic_DNA"/>
</dbReference>
<keyword evidence="2" id="KW-1185">Reference proteome</keyword>
<name>A0A9W9G3A8_9EURO</name>
<protein>
    <submittedName>
        <fullName evidence="1">Uncharacterized protein</fullName>
    </submittedName>
</protein>
<dbReference type="OrthoDB" id="3882355at2759"/>
<sequence>MAERAFSYLGDDKSYISYLETQLMMALSMITREEDTIPQEPQSPRSIQFVQCHPQIDSQSRFNLDGKPAKWKRQLEDFICAIPSEAQWADARTKAGIHTKDRNRYALRLMLGHAAEAPLSEVRGSPIISRVTHTEHEGLVLRGYRYADFINSCVDDQNFTISVVAFQKLIFVSFCVVMLQTGISQNTTDNMMRHYFHQCKDQKTLEGYRHGALWVNRCIAALLANGWGHKSWEIFLLEGRSPAQFARFAANEKGSYAQVANRLGQTKVPVMEHDWIPLEQICNILGYGTLDDSPVLQISTQFTDSIGYVTHEPVQQLMLPEPLQQIPPGALSPFQLL</sequence>
<organism evidence="1 2">
    <name type="scientific">Penicillium argentinense</name>
    <dbReference type="NCBI Taxonomy" id="1131581"/>
    <lineage>
        <taxon>Eukaryota</taxon>
        <taxon>Fungi</taxon>
        <taxon>Dikarya</taxon>
        <taxon>Ascomycota</taxon>
        <taxon>Pezizomycotina</taxon>
        <taxon>Eurotiomycetes</taxon>
        <taxon>Eurotiomycetidae</taxon>
        <taxon>Eurotiales</taxon>
        <taxon>Aspergillaceae</taxon>
        <taxon>Penicillium</taxon>
    </lineage>
</organism>
<dbReference type="AlphaFoldDB" id="A0A9W9G3A8"/>
<proteinExistence type="predicted"/>
<evidence type="ECO:0000313" key="2">
    <source>
        <dbReference type="Proteomes" id="UP001149074"/>
    </source>
</evidence>